<feature type="non-terminal residue" evidence="2">
    <location>
        <position position="170"/>
    </location>
</feature>
<gene>
    <name evidence="2" type="ORF">g.42643</name>
</gene>
<evidence type="ECO:0000256" key="1">
    <source>
        <dbReference type="SAM" id="Phobius"/>
    </source>
</evidence>
<keyword evidence="1" id="KW-0472">Membrane</keyword>
<reference evidence="2" key="1">
    <citation type="submission" date="2015-12" db="EMBL/GenBank/DDBJ databases">
        <title>De novo transcriptome assembly of four potential Pierce s Disease insect vectors from Arizona vineyards.</title>
        <authorList>
            <person name="Tassone E.E."/>
        </authorList>
    </citation>
    <scope>NUCLEOTIDE SEQUENCE</scope>
</reference>
<proteinExistence type="predicted"/>
<keyword evidence="1" id="KW-0812">Transmembrane</keyword>
<keyword evidence="1" id="KW-1133">Transmembrane helix</keyword>
<feature type="transmembrane region" description="Helical" evidence="1">
    <location>
        <begin position="12"/>
        <end position="29"/>
    </location>
</feature>
<sequence>MIDNKKSTLRMLMIPTIIISLNYPSIVIPNNNDLKRILKDKNYDTINLIIVSSKSEKPSNTIKSKELSGLSEQGRQQVLSFQIQQKKLTVSFQNTMMEWMGLSKTTSIAEKAFIPDHDFLLWVINNRKDLKNCSTMLHPKEIQKGTINSETNWTVTFYQINYSPGILCLQ</sequence>
<accession>A0A1B6E8Q4</accession>
<dbReference type="AlphaFoldDB" id="A0A1B6E8Q4"/>
<organism evidence="2">
    <name type="scientific">Clastoptera arizonana</name>
    <name type="common">Arizona spittle bug</name>
    <dbReference type="NCBI Taxonomy" id="38151"/>
    <lineage>
        <taxon>Eukaryota</taxon>
        <taxon>Metazoa</taxon>
        <taxon>Ecdysozoa</taxon>
        <taxon>Arthropoda</taxon>
        <taxon>Hexapoda</taxon>
        <taxon>Insecta</taxon>
        <taxon>Pterygota</taxon>
        <taxon>Neoptera</taxon>
        <taxon>Paraneoptera</taxon>
        <taxon>Hemiptera</taxon>
        <taxon>Auchenorrhyncha</taxon>
        <taxon>Cercopoidea</taxon>
        <taxon>Clastopteridae</taxon>
        <taxon>Clastoptera</taxon>
    </lineage>
</organism>
<dbReference type="EMBL" id="GEDC01003064">
    <property type="protein sequence ID" value="JAS34234.1"/>
    <property type="molecule type" value="Transcribed_RNA"/>
</dbReference>
<evidence type="ECO:0000313" key="2">
    <source>
        <dbReference type="EMBL" id="JAS34234.1"/>
    </source>
</evidence>
<protein>
    <submittedName>
        <fullName evidence="2">Uncharacterized protein</fullName>
    </submittedName>
</protein>
<name>A0A1B6E8Q4_9HEMI</name>